<dbReference type="AlphaFoldDB" id="A0AAE1YRI4"/>
<organism evidence="1 2">
    <name type="scientific">Sesamum alatum</name>
    <dbReference type="NCBI Taxonomy" id="300844"/>
    <lineage>
        <taxon>Eukaryota</taxon>
        <taxon>Viridiplantae</taxon>
        <taxon>Streptophyta</taxon>
        <taxon>Embryophyta</taxon>
        <taxon>Tracheophyta</taxon>
        <taxon>Spermatophyta</taxon>
        <taxon>Magnoliopsida</taxon>
        <taxon>eudicotyledons</taxon>
        <taxon>Gunneridae</taxon>
        <taxon>Pentapetalae</taxon>
        <taxon>asterids</taxon>
        <taxon>lamiids</taxon>
        <taxon>Lamiales</taxon>
        <taxon>Pedaliaceae</taxon>
        <taxon>Sesamum</taxon>
    </lineage>
</organism>
<reference evidence="1" key="2">
    <citation type="journal article" date="2024" name="Plant">
        <title>Genomic evolution and insights into agronomic trait innovations of Sesamum species.</title>
        <authorList>
            <person name="Miao H."/>
            <person name="Wang L."/>
            <person name="Qu L."/>
            <person name="Liu H."/>
            <person name="Sun Y."/>
            <person name="Le M."/>
            <person name="Wang Q."/>
            <person name="Wei S."/>
            <person name="Zheng Y."/>
            <person name="Lin W."/>
            <person name="Duan Y."/>
            <person name="Cao H."/>
            <person name="Xiong S."/>
            <person name="Wang X."/>
            <person name="Wei L."/>
            <person name="Li C."/>
            <person name="Ma Q."/>
            <person name="Ju M."/>
            <person name="Zhao R."/>
            <person name="Li G."/>
            <person name="Mu C."/>
            <person name="Tian Q."/>
            <person name="Mei H."/>
            <person name="Zhang T."/>
            <person name="Gao T."/>
            <person name="Zhang H."/>
        </authorList>
    </citation>
    <scope>NUCLEOTIDE SEQUENCE</scope>
    <source>
        <strain evidence="1">3651</strain>
    </source>
</reference>
<evidence type="ECO:0000313" key="2">
    <source>
        <dbReference type="Proteomes" id="UP001293254"/>
    </source>
</evidence>
<dbReference type="Proteomes" id="UP001293254">
    <property type="component" value="Unassembled WGS sequence"/>
</dbReference>
<evidence type="ECO:0000313" key="1">
    <source>
        <dbReference type="EMBL" id="KAK4434906.1"/>
    </source>
</evidence>
<reference evidence="1" key="1">
    <citation type="submission" date="2020-06" db="EMBL/GenBank/DDBJ databases">
        <authorList>
            <person name="Li T."/>
            <person name="Hu X."/>
            <person name="Zhang T."/>
            <person name="Song X."/>
            <person name="Zhang H."/>
            <person name="Dai N."/>
            <person name="Sheng W."/>
            <person name="Hou X."/>
            <person name="Wei L."/>
        </authorList>
    </citation>
    <scope>NUCLEOTIDE SEQUENCE</scope>
    <source>
        <strain evidence="1">3651</strain>
        <tissue evidence="1">Leaf</tissue>
    </source>
</reference>
<accession>A0AAE1YRI4</accession>
<name>A0AAE1YRI4_9LAMI</name>
<dbReference type="EMBL" id="JACGWO010000002">
    <property type="protein sequence ID" value="KAK4434906.1"/>
    <property type="molecule type" value="Genomic_DNA"/>
</dbReference>
<comment type="caution">
    <text evidence="1">The sequence shown here is derived from an EMBL/GenBank/DDBJ whole genome shotgun (WGS) entry which is preliminary data.</text>
</comment>
<gene>
    <name evidence="1" type="ORF">Salat_0653500</name>
</gene>
<keyword evidence="2" id="KW-1185">Reference proteome</keyword>
<sequence>MDSWARSSPQPDKETKEENSGFEAFYQWSFSFLDFSVLYPPATSIVPNLRRCFSRRVLSCTGAPSGAVTFEALSRPSSAHSTTNSTVALSRGCVCRLVNQEALLYPCISWFSWAVGCRLVNQEALLYPCPSVFLFLGIFRAVRWGWGVDGGLGKMLRRGW</sequence>
<proteinExistence type="predicted"/>
<protein>
    <submittedName>
        <fullName evidence="1">Uncharacterized protein</fullName>
    </submittedName>
</protein>